<accession>A0AAV0G901</accession>
<dbReference type="GO" id="GO:0005634">
    <property type="term" value="C:nucleus"/>
    <property type="evidence" value="ECO:0007669"/>
    <property type="project" value="UniProtKB-SubCell"/>
</dbReference>
<name>A0AAV0G901_9ASTE</name>
<evidence type="ECO:0000256" key="2">
    <source>
        <dbReference type="ARBA" id="ARBA00022473"/>
    </source>
</evidence>
<evidence type="ECO:0000256" key="4">
    <source>
        <dbReference type="ARBA" id="ARBA00023125"/>
    </source>
</evidence>
<dbReference type="EMBL" id="CAMAPF010001057">
    <property type="protein sequence ID" value="CAH9143992.1"/>
    <property type="molecule type" value="Genomic_DNA"/>
</dbReference>
<dbReference type="PROSITE" id="PS50888">
    <property type="entry name" value="BHLH"/>
    <property type="match status" value="1"/>
</dbReference>
<evidence type="ECO:0000256" key="1">
    <source>
        <dbReference type="ARBA" id="ARBA00004123"/>
    </source>
</evidence>
<feature type="compositionally biased region" description="Gly residues" evidence="7">
    <location>
        <begin position="191"/>
        <end position="204"/>
    </location>
</feature>
<dbReference type="InterPro" id="IPR036638">
    <property type="entry name" value="HLH_DNA-bd_sf"/>
</dbReference>
<organism evidence="9 10">
    <name type="scientific">Cuscuta epithymum</name>
    <dbReference type="NCBI Taxonomy" id="186058"/>
    <lineage>
        <taxon>Eukaryota</taxon>
        <taxon>Viridiplantae</taxon>
        <taxon>Streptophyta</taxon>
        <taxon>Embryophyta</taxon>
        <taxon>Tracheophyta</taxon>
        <taxon>Spermatophyta</taxon>
        <taxon>Magnoliopsida</taxon>
        <taxon>eudicotyledons</taxon>
        <taxon>Gunneridae</taxon>
        <taxon>Pentapetalae</taxon>
        <taxon>asterids</taxon>
        <taxon>lamiids</taxon>
        <taxon>Solanales</taxon>
        <taxon>Convolvulaceae</taxon>
        <taxon>Cuscuteae</taxon>
        <taxon>Cuscuta</taxon>
        <taxon>Cuscuta subgen. Cuscuta</taxon>
    </lineage>
</organism>
<evidence type="ECO:0000259" key="8">
    <source>
        <dbReference type="PROSITE" id="PS50888"/>
    </source>
</evidence>
<dbReference type="PANTHER" id="PTHR31945:SF152">
    <property type="entry name" value="TRANSCRIPTION FACTOR ICE1-LIKE"/>
    <property type="match status" value="1"/>
</dbReference>
<proteinExistence type="predicted"/>
<evidence type="ECO:0000256" key="3">
    <source>
        <dbReference type="ARBA" id="ARBA00023015"/>
    </source>
</evidence>
<dbReference type="SUPFAM" id="SSF47459">
    <property type="entry name" value="HLH, helix-loop-helix DNA-binding domain"/>
    <property type="match status" value="1"/>
</dbReference>
<keyword evidence="10" id="KW-1185">Reference proteome</keyword>
<dbReference type="GO" id="GO:0046983">
    <property type="term" value="F:protein dimerization activity"/>
    <property type="evidence" value="ECO:0007669"/>
    <property type="project" value="InterPro"/>
</dbReference>
<gene>
    <name evidence="9" type="ORF">CEPIT_LOCUS41102</name>
</gene>
<feature type="region of interest" description="Disordered" evidence="7">
    <location>
        <begin position="186"/>
        <end position="212"/>
    </location>
</feature>
<keyword evidence="5" id="KW-0804">Transcription</keyword>
<dbReference type="CDD" id="cd04873">
    <property type="entry name" value="ACT_UUR-ACR-like"/>
    <property type="match status" value="1"/>
</dbReference>
<keyword evidence="3" id="KW-0805">Transcription regulation</keyword>
<keyword evidence="6" id="KW-0539">Nucleus</keyword>
<evidence type="ECO:0000256" key="7">
    <source>
        <dbReference type="SAM" id="MobiDB-lite"/>
    </source>
</evidence>
<keyword evidence="4" id="KW-0238">DNA-binding</keyword>
<dbReference type="PANTHER" id="PTHR31945">
    <property type="entry name" value="TRANSCRIPTION FACTOR SCREAM2-RELATED"/>
    <property type="match status" value="1"/>
</dbReference>
<comment type="subcellular location">
    <subcellularLocation>
        <location evidence="1">Nucleus</location>
    </subcellularLocation>
</comment>
<evidence type="ECO:0000256" key="5">
    <source>
        <dbReference type="ARBA" id="ARBA00023163"/>
    </source>
</evidence>
<evidence type="ECO:0000313" key="9">
    <source>
        <dbReference type="EMBL" id="CAH9143992.1"/>
    </source>
</evidence>
<dbReference type="AlphaFoldDB" id="A0AAV0G901"/>
<dbReference type="Pfam" id="PF22754">
    <property type="entry name" value="bHLH-TF_ACT-like_plant"/>
    <property type="match status" value="1"/>
</dbReference>
<feature type="domain" description="BHLH" evidence="8">
    <location>
        <begin position="211"/>
        <end position="260"/>
    </location>
</feature>
<dbReference type="Gene3D" id="4.10.280.10">
    <property type="entry name" value="Helix-loop-helix DNA-binding domain"/>
    <property type="match status" value="1"/>
</dbReference>
<dbReference type="InterPro" id="IPR054502">
    <property type="entry name" value="bHLH-TF_ACT-like_plant"/>
</dbReference>
<evidence type="ECO:0000256" key="6">
    <source>
        <dbReference type="ARBA" id="ARBA00023242"/>
    </source>
</evidence>
<dbReference type="Proteomes" id="UP001152523">
    <property type="component" value="Unassembled WGS sequence"/>
</dbReference>
<dbReference type="SMART" id="SM00353">
    <property type="entry name" value="HLH"/>
    <property type="match status" value="1"/>
</dbReference>
<evidence type="ECO:0000313" key="10">
    <source>
        <dbReference type="Proteomes" id="UP001152523"/>
    </source>
</evidence>
<keyword evidence="2" id="KW-0217">Developmental protein</keyword>
<feature type="region of interest" description="Disordered" evidence="7">
    <location>
        <begin position="134"/>
        <end position="166"/>
    </location>
</feature>
<protein>
    <recommendedName>
        <fullName evidence="8">BHLH domain-containing protein</fullName>
    </recommendedName>
</protein>
<dbReference type="GO" id="GO:0003700">
    <property type="term" value="F:DNA-binding transcription factor activity"/>
    <property type="evidence" value="ECO:0007669"/>
    <property type="project" value="TreeGrafter"/>
</dbReference>
<sequence length="408" mass="43783">MGWISGLETAAAGMGNMAADPFESLLQEGGQGCSWYMPSFAAGDPNTLFFNPPLESSSPPNSHLFFALGTQNPFLDNHFLTTGTGISSGGFADFNPHSGSSLGFNHRSSKLLKPLDNSGTSMGAQPTLFQKRAAAAAAPLRRRRNNICTGGSADDKKPAPETNGDEAMEYWNASDDELVHKEIEADENNHNGGGGMSTAVTGGGKKNKKKGLPAKNLMAERRRRKKLNDRLYMLRSVVPKISKMDRASILGDAIEYLKELLQKINDLQNELDSVPSSSSSAVATSFYPVTPTATATSSLTSCHIKQEISQTPLSSPTAQPTRVEVGVRDGRSVNIHMLCSRKPAGLLLSTMRALDRLGLDVQQAVISCFNGFSMDIFRAEQYIEGDINPEQIKAILLDSAAALPSGML</sequence>
<reference evidence="9" key="1">
    <citation type="submission" date="2022-07" db="EMBL/GenBank/DDBJ databases">
        <authorList>
            <person name="Macas J."/>
            <person name="Novak P."/>
            <person name="Neumann P."/>
        </authorList>
    </citation>
    <scope>NUCLEOTIDE SEQUENCE</scope>
</reference>
<comment type="caution">
    <text evidence="9">The sequence shown here is derived from an EMBL/GenBank/DDBJ whole genome shotgun (WGS) entry which is preliminary data.</text>
</comment>
<dbReference type="FunFam" id="4.10.280.10:FF:000066">
    <property type="entry name" value="BHLH transcription factor"/>
    <property type="match status" value="1"/>
</dbReference>
<dbReference type="GO" id="GO:0043565">
    <property type="term" value="F:sequence-specific DNA binding"/>
    <property type="evidence" value="ECO:0007669"/>
    <property type="project" value="TreeGrafter"/>
</dbReference>
<dbReference type="Pfam" id="PF00010">
    <property type="entry name" value="HLH"/>
    <property type="match status" value="1"/>
</dbReference>
<dbReference type="InterPro" id="IPR011598">
    <property type="entry name" value="bHLH_dom"/>
</dbReference>
<dbReference type="InterPro" id="IPR051358">
    <property type="entry name" value="TF_AMS/ICE1/BHLH6-like"/>
</dbReference>
<dbReference type="CDD" id="cd11443">
    <property type="entry name" value="bHLH_AtAMS_like"/>
    <property type="match status" value="1"/>
</dbReference>